<accession>C8VN01</accession>
<dbReference type="OMA" id="EFCLDGC"/>
<feature type="region of interest" description="Disordered" evidence="1">
    <location>
        <begin position="230"/>
        <end position="307"/>
    </location>
</feature>
<dbReference type="KEGG" id="ani:ANIA_01562"/>
<dbReference type="EMBL" id="BN001307">
    <property type="protein sequence ID" value="CBF85115.1"/>
    <property type="molecule type" value="Genomic_DNA"/>
</dbReference>
<dbReference type="PANTHER" id="PTHR38793">
    <property type="entry name" value="SLATT_FUNGAL DOMAIN-CONTAINING PROTEIN-RELATED"/>
    <property type="match status" value="1"/>
</dbReference>
<feature type="compositionally biased region" description="Basic and acidic residues" evidence="1">
    <location>
        <begin position="298"/>
        <end position="307"/>
    </location>
</feature>
<evidence type="ECO:0000313" key="4">
    <source>
        <dbReference type="EMBL" id="CBF85115.1"/>
    </source>
</evidence>
<evidence type="ECO:0000259" key="3">
    <source>
        <dbReference type="Pfam" id="PF18142"/>
    </source>
</evidence>
<feature type="compositionally biased region" description="Basic and acidic residues" evidence="1">
    <location>
        <begin position="276"/>
        <end position="290"/>
    </location>
</feature>
<evidence type="ECO:0000256" key="1">
    <source>
        <dbReference type="SAM" id="MobiDB-lite"/>
    </source>
</evidence>
<keyword evidence="2" id="KW-0472">Membrane</keyword>
<dbReference type="NCBIfam" id="NF033635">
    <property type="entry name" value="SLATT_fungal"/>
    <property type="match status" value="1"/>
</dbReference>
<dbReference type="eggNOG" id="ENOG502SRNI">
    <property type="taxonomic scope" value="Eukaryota"/>
</dbReference>
<feature type="transmembrane region" description="Helical" evidence="2">
    <location>
        <begin position="127"/>
        <end position="149"/>
    </location>
</feature>
<keyword evidence="2" id="KW-0812">Transmembrane</keyword>
<dbReference type="Proteomes" id="UP000000560">
    <property type="component" value="Chromosome VII"/>
</dbReference>
<organism evidence="4 5">
    <name type="scientific">Emericella nidulans (strain FGSC A4 / ATCC 38163 / CBS 112.46 / NRRL 194 / M139)</name>
    <name type="common">Aspergillus nidulans</name>
    <dbReference type="NCBI Taxonomy" id="227321"/>
    <lineage>
        <taxon>Eukaryota</taxon>
        <taxon>Fungi</taxon>
        <taxon>Dikarya</taxon>
        <taxon>Ascomycota</taxon>
        <taxon>Pezizomycotina</taxon>
        <taxon>Eurotiomycetes</taxon>
        <taxon>Eurotiomycetidae</taxon>
        <taxon>Eurotiales</taxon>
        <taxon>Aspergillaceae</taxon>
        <taxon>Aspergillus</taxon>
        <taxon>Aspergillus subgen. Nidulantes</taxon>
    </lineage>
</organism>
<evidence type="ECO:0000313" key="5">
    <source>
        <dbReference type="Proteomes" id="UP000000560"/>
    </source>
</evidence>
<feature type="domain" description="SMODS and SLOG-associating 2TM effector" evidence="3">
    <location>
        <begin position="110"/>
        <end position="228"/>
    </location>
</feature>
<reference evidence="5" key="2">
    <citation type="journal article" date="2009" name="Fungal Genet. Biol.">
        <title>The 2008 update of the Aspergillus nidulans genome annotation: a community effort.</title>
        <authorList>
            <person name="Wortman J.R."/>
            <person name="Gilsenan J.M."/>
            <person name="Joardar V."/>
            <person name="Deegan J."/>
            <person name="Clutterbuck J."/>
            <person name="Andersen M.R."/>
            <person name="Archer D."/>
            <person name="Bencina M."/>
            <person name="Braus G."/>
            <person name="Coutinho P."/>
            <person name="von Dohren H."/>
            <person name="Doonan J."/>
            <person name="Driessen A.J."/>
            <person name="Durek P."/>
            <person name="Espeso E."/>
            <person name="Fekete E."/>
            <person name="Flipphi M."/>
            <person name="Estrada C.G."/>
            <person name="Geysens S."/>
            <person name="Goldman G."/>
            <person name="de Groot P.W."/>
            <person name="Hansen K."/>
            <person name="Harris S.D."/>
            <person name="Heinekamp T."/>
            <person name="Helmstaedt K."/>
            <person name="Henrissat B."/>
            <person name="Hofmann G."/>
            <person name="Homan T."/>
            <person name="Horio T."/>
            <person name="Horiuchi H."/>
            <person name="James S."/>
            <person name="Jones M."/>
            <person name="Karaffa L."/>
            <person name="Karanyi Z."/>
            <person name="Kato M."/>
            <person name="Keller N."/>
            <person name="Kelly D.E."/>
            <person name="Kiel J.A."/>
            <person name="Kim J.M."/>
            <person name="van der Klei I.J."/>
            <person name="Klis F.M."/>
            <person name="Kovalchuk A."/>
            <person name="Krasevec N."/>
            <person name="Kubicek C.P."/>
            <person name="Liu B."/>
            <person name="Maccabe A."/>
            <person name="Meyer V."/>
            <person name="Mirabito P."/>
            <person name="Miskei M."/>
            <person name="Mos M."/>
            <person name="Mullins J."/>
            <person name="Nelson D.R."/>
            <person name="Nielsen J."/>
            <person name="Oakley B.R."/>
            <person name="Osmani S.A."/>
            <person name="Pakula T."/>
            <person name="Paszewski A."/>
            <person name="Paulsen I."/>
            <person name="Pilsyk S."/>
            <person name="Pocsi I."/>
            <person name="Punt P.J."/>
            <person name="Ram A.F."/>
            <person name="Ren Q."/>
            <person name="Robellet X."/>
            <person name="Robson G."/>
            <person name="Seiboth B."/>
            <person name="van Solingen P."/>
            <person name="Specht T."/>
            <person name="Sun J."/>
            <person name="Taheri-Talesh N."/>
            <person name="Takeshita N."/>
            <person name="Ussery D."/>
            <person name="vanKuyk P.A."/>
            <person name="Visser H."/>
            <person name="van de Vondervoort P.J."/>
            <person name="de Vries R.P."/>
            <person name="Walton J."/>
            <person name="Xiang X."/>
            <person name="Xiong Y."/>
            <person name="Zeng A.P."/>
            <person name="Brandt B.W."/>
            <person name="Cornell M.J."/>
            <person name="van den Hondel C.A."/>
            <person name="Visser J."/>
            <person name="Oliver S.G."/>
            <person name="Turner G."/>
        </authorList>
    </citation>
    <scope>GENOME REANNOTATION</scope>
    <source>
        <strain evidence="5">FGSC A4 / ATCC 38163 / CBS 112.46 / NRRL 194 / M139</strain>
    </source>
</reference>
<reference evidence="5" key="1">
    <citation type="journal article" date="2005" name="Nature">
        <title>Sequencing of Aspergillus nidulans and comparative analysis with A. fumigatus and A. oryzae.</title>
        <authorList>
            <person name="Galagan J.E."/>
            <person name="Calvo S.E."/>
            <person name="Cuomo C."/>
            <person name="Ma L.J."/>
            <person name="Wortman J.R."/>
            <person name="Batzoglou S."/>
            <person name="Lee S.I."/>
            <person name="Basturkmen M."/>
            <person name="Spevak C.C."/>
            <person name="Clutterbuck J."/>
            <person name="Kapitonov V."/>
            <person name="Jurka J."/>
            <person name="Scazzocchio C."/>
            <person name="Farman M."/>
            <person name="Butler J."/>
            <person name="Purcell S."/>
            <person name="Harris S."/>
            <person name="Braus G.H."/>
            <person name="Draht O."/>
            <person name="Busch S."/>
            <person name="D'Enfert C."/>
            <person name="Bouchier C."/>
            <person name="Goldman G.H."/>
            <person name="Bell-Pedersen D."/>
            <person name="Griffiths-Jones S."/>
            <person name="Doonan J.H."/>
            <person name="Yu J."/>
            <person name="Vienken K."/>
            <person name="Pain A."/>
            <person name="Freitag M."/>
            <person name="Selker E.U."/>
            <person name="Archer D.B."/>
            <person name="Penalva M.A."/>
            <person name="Oakley B.R."/>
            <person name="Momany M."/>
            <person name="Tanaka T."/>
            <person name="Kumagai T."/>
            <person name="Asai K."/>
            <person name="Machida M."/>
            <person name="Nierman W.C."/>
            <person name="Denning D.W."/>
            <person name="Caddick M."/>
            <person name="Hynes M."/>
            <person name="Paoletti M."/>
            <person name="Fischer R."/>
            <person name="Miller B."/>
            <person name="Dyer P."/>
            <person name="Sachs M.S."/>
            <person name="Osmani S.A."/>
            <person name="Birren B.W."/>
        </authorList>
    </citation>
    <scope>NUCLEOTIDE SEQUENCE [LARGE SCALE GENOMIC DNA]</scope>
    <source>
        <strain evidence="5">FGSC A4 / ATCC 38163 / CBS 112.46 / NRRL 194 / M139</strain>
    </source>
</reference>
<dbReference type="OrthoDB" id="4472872at2759"/>
<accession>Q5BD18</accession>
<keyword evidence="2" id="KW-1133">Transmembrane helix</keyword>
<sequence length="307" mass="34729">MGQERPTGRSLARRLLLAALDREEQGYPPAHQSLYPTIGSINYDPTVETPEPTDARARRFTINRTDASVLIPPSDKLLVFRALTGIDSTPALNLSHHTPRTAPNIGIYTRVVRAETKAAKRYRFHAALINTCLGIQIVVAAALTALGAARGPHNAVTAFGAINTIVAGILTYLKGSGLPDRLKHYQNEWRNIREYIEQRERELCLEGCGLDVEEEIRIIEQMYEGVKREIEATKSGGDNRSFSRDRTSTRRPVIQQTEQSREYAPRRSPSPARTSEAFEKHYHEPRREFTPRPPSPARVHERFEKHY</sequence>
<name>Q5BD18_EMENI</name>
<dbReference type="RefSeq" id="XP_659166.1">
    <property type="nucleotide sequence ID" value="XM_654074.1"/>
</dbReference>
<dbReference type="PANTHER" id="PTHR38793:SF3">
    <property type="entry name" value="SMODS AND SLOG-ASSOCIATING 2TM EFFECTOR DOMAIN-CONTAINING PROTEIN"/>
    <property type="match status" value="1"/>
</dbReference>
<dbReference type="Pfam" id="PF18142">
    <property type="entry name" value="SLATT_fungal"/>
    <property type="match status" value="1"/>
</dbReference>
<dbReference type="AlphaFoldDB" id="Q5BD18"/>
<proteinExistence type="predicted"/>
<dbReference type="HOGENOM" id="CLU_084236_0_0_1"/>
<feature type="transmembrane region" description="Helical" evidence="2">
    <location>
        <begin position="155"/>
        <end position="173"/>
    </location>
</feature>
<dbReference type="InParanoid" id="Q5BD18"/>
<protein>
    <recommendedName>
        <fullName evidence="3">SMODS and SLOG-associating 2TM effector domain-containing protein</fullName>
    </recommendedName>
</protein>
<evidence type="ECO:0000256" key="2">
    <source>
        <dbReference type="SAM" id="Phobius"/>
    </source>
</evidence>
<gene>
    <name evidence="4" type="ORF">ANIA_01562</name>
</gene>
<dbReference type="InterPro" id="IPR041622">
    <property type="entry name" value="SLATT_fungi"/>
</dbReference>
<keyword evidence="5" id="KW-1185">Reference proteome</keyword>
<dbReference type="GeneID" id="2875758"/>